<dbReference type="Pfam" id="PF13426">
    <property type="entry name" value="PAS_9"/>
    <property type="match status" value="1"/>
</dbReference>
<accession>A0A402B7G1</accession>
<evidence type="ECO:0000259" key="9">
    <source>
        <dbReference type="PROSITE" id="PS50113"/>
    </source>
</evidence>
<evidence type="ECO:0000256" key="6">
    <source>
        <dbReference type="ARBA" id="ARBA00023012"/>
    </source>
</evidence>
<dbReference type="PROSITE" id="PS50113">
    <property type="entry name" value="PAC"/>
    <property type="match status" value="1"/>
</dbReference>
<dbReference type="SMART" id="SM00388">
    <property type="entry name" value="HisKA"/>
    <property type="match status" value="1"/>
</dbReference>
<dbReference type="SUPFAM" id="SSF55874">
    <property type="entry name" value="ATPase domain of HSP90 chaperone/DNA topoisomerase II/histidine kinase"/>
    <property type="match status" value="1"/>
</dbReference>
<dbReference type="Gene3D" id="3.30.565.10">
    <property type="entry name" value="Histidine kinase-like ATPase, C-terminal domain"/>
    <property type="match status" value="1"/>
</dbReference>
<dbReference type="EMBL" id="BIFT01000001">
    <property type="protein sequence ID" value="GCE27295.1"/>
    <property type="molecule type" value="Genomic_DNA"/>
</dbReference>
<dbReference type="InterPro" id="IPR004358">
    <property type="entry name" value="Sig_transdc_His_kin-like_C"/>
</dbReference>
<dbReference type="EC" id="2.7.13.3" evidence="2"/>
<keyword evidence="3" id="KW-0597">Phosphoprotein</keyword>
<dbReference type="InterPro" id="IPR005467">
    <property type="entry name" value="His_kinase_dom"/>
</dbReference>
<dbReference type="FunFam" id="3.30.565.10:FF:000006">
    <property type="entry name" value="Sensor histidine kinase WalK"/>
    <property type="match status" value="1"/>
</dbReference>
<dbReference type="CDD" id="cd00082">
    <property type="entry name" value="HisKA"/>
    <property type="match status" value="1"/>
</dbReference>
<feature type="domain" description="Histidine kinase" evidence="8">
    <location>
        <begin position="210"/>
        <end position="442"/>
    </location>
</feature>
<dbReference type="RefSeq" id="WP_126627661.1">
    <property type="nucleotide sequence ID" value="NZ_BIFT01000001.1"/>
</dbReference>
<dbReference type="InterPro" id="IPR036097">
    <property type="entry name" value="HisK_dim/P_sf"/>
</dbReference>
<dbReference type="InterPro" id="IPR000014">
    <property type="entry name" value="PAS"/>
</dbReference>
<dbReference type="PRINTS" id="PR00344">
    <property type="entry name" value="BCTRLSENSOR"/>
</dbReference>
<dbReference type="Pfam" id="PF00512">
    <property type="entry name" value="HisKA"/>
    <property type="match status" value="1"/>
</dbReference>
<reference evidence="11" key="1">
    <citation type="submission" date="2018-12" db="EMBL/GenBank/DDBJ databases">
        <title>Tengunoibacter tsumagoiensis gen. nov., sp. nov., Dictyobacter kobayashii sp. nov., D. alpinus sp. nov., and D. joshuensis sp. nov. and description of Dictyobacteraceae fam. nov. within the order Ktedonobacterales isolated from Tengu-no-mugimeshi.</title>
        <authorList>
            <person name="Wang C.M."/>
            <person name="Zheng Y."/>
            <person name="Sakai Y."/>
            <person name="Toyoda A."/>
            <person name="Minakuchi Y."/>
            <person name="Abe K."/>
            <person name="Yokota A."/>
            <person name="Yabe S."/>
        </authorList>
    </citation>
    <scope>NUCLEOTIDE SEQUENCE [LARGE SCALE GENOMIC DNA]</scope>
    <source>
        <strain evidence="11">Uno16</strain>
    </source>
</reference>
<keyword evidence="7" id="KW-0175">Coiled coil</keyword>
<evidence type="ECO:0000256" key="7">
    <source>
        <dbReference type="SAM" id="Coils"/>
    </source>
</evidence>
<evidence type="ECO:0000256" key="1">
    <source>
        <dbReference type="ARBA" id="ARBA00000085"/>
    </source>
</evidence>
<evidence type="ECO:0000256" key="4">
    <source>
        <dbReference type="ARBA" id="ARBA00022679"/>
    </source>
</evidence>
<keyword evidence="5" id="KW-0418">Kinase</keyword>
<sequence length="442" mass="50134">MSGSVRTDQELLNELAMLRTRVTELEQEREQALAHGQQKLERLQQDQVAHTAEDKDAPVYERLVVLEAIFETIKDALAVYAPSGKIVRANRAFYQLMGIEHPLEYDNQSLQERGQLVRLSDEHGVPLPEELWPARRALRGEVITSENAPDITFFTMDGREIQADITGAPLRDSYGNVIGAVIVLHDITQRKRLEMRYVEDNRRMDEFLSIASHELRTPMTTINGNIQLAMRRVRGLSRPEGGPPDYEDKLALIQELLSRAERQVRIQNRLVSDLLDVSRIQANRLELNIAECDLAAITREAVEDQRFSVPRRTILLHNVSPELSIPIQADADRIGQVITNFLTNALKYSDEDTTVDVDIQLQDTYARVSVHDKGPGLPEDERKRLWERFYRVPGIRIRSGSGMSLGLGLYICHTIIELHNGQIGVDSTVGEGSTFWFMLPLA</sequence>
<dbReference type="PANTHER" id="PTHR43711">
    <property type="entry name" value="TWO-COMPONENT HISTIDINE KINASE"/>
    <property type="match status" value="1"/>
</dbReference>
<dbReference type="InterPro" id="IPR036890">
    <property type="entry name" value="HATPase_C_sf"/>
</dbReference>
<dbReference type="InterPro" id="IPR050736">
    <property type="entry name" value="Sensor_HK_Regulatory"/>
</dbReference>
<feature type="coiled-coil region" evidence="7">
    <location>
        <begin position="8"/>
        <end position="46"/>
    </location>
</feature>
<protein>
    <recommendedName>
        <fullName evidence="2">histidine kinase</fullName>
        <ecNumber evidence="2">2.7.13.3</ecNumber>
    </recommendedName>
</protein>
<dbReference type="PANTHER" id="PTHR43711:SF1">
    <property type="entry name" value="HISTIDINE KINASE 1"/>
    <property type="match status" value="1"/>
</dbReference>
<dbReference type="InterPro" id="IPR000700">
    <property type="entry name" value="PAS-assoc_C"/>
</dbReference>
<dbReference type="Gene3D" id="3.30.450.20">
    <property type="entry name" value="PAS domain"/>
    <property type="match status" value="1"/>
</dbReference>
<dbReference type="Pfam" id="PF02518">
    <property type="entry name" value="HATPase_c"/>
    <property type="match status" value="1"/>
</dbReference>
<dbReference type="NCBIfam" id="TIGR00229">
    <property type="entry name" value="sensory_box"/>
    <property type="match status" value="1"/>
</dbReference>
<dbReference type="CDD" id="cd00075">
    <property type="entry name" value="HATPase"/>
    <property type="match status" value="1"/>
</dbReference>
<evidence type="ECO:0000256" key="2">
    <source>
        <dbReference type="ARBA" id="ARBA00012438"/>
    </source>
</evidence>
<dbReference type="SUPFAM" id="SSF47384">
    <property type="entry name" value="Homodimeric domain of signal transducing histidine kinase"/>
    <property type="match status" value="1"/>
</dbReference>
<keyword evidence="4" id="KW-0808">Transferase</keyword>
<gene>
    <name evidence="10" type="ORF">KDA_27790</name>
</gene>
<comment type="catalytic activity">
    <reaction evidence="1">
        <text>ATP + protein L-histidine = ADP + protein N-phospho-L-histidine.</text>
        <dbReference type="EC" id="2.7.13.3"/>
    </reaction>
</comment>
<dbReference type="Gene3D" id="1.10.287.130">
    <property type="match status" value="1"/>
</dbReference>
<dbReference type="SUPFAM" id="SSF55785">
    <property type="entry name" value="PYP-like sensor domain (PAS domain)"/>
    <property type="match status" value="1"/>
</dbReference>
<dbReference type="OrthoDB" id="567946at2"/>
<keyword evidence="11" id="KW-1185">Reference proteome</keyword>
<dbReference type="InterPro" id="IPR003594">
    <property type="entry name" value="HATPase_dom"/>
</dbReference>
<dbReference type="InterPro" id="IPR035965">
    <property type="entry name" value="PAS-like_dom_sf"/>
</dbReference>
<name>A0A402B7G1_9CHLR</name>
<keyword evidence="6" id="KW-0902">Two-component regulatory system</keyword>
<dbReference type="InterPro" id="IPR003661">
    <property type="entry name" value="HisK_dim/P_dom"/>
</dbReference>
<dbReference type="GO" id="GO:0000155">
    <property type="term" value="F:phosphorelay sensor kinase activity"/>
    <property type="evidence" value="ECO:0007669"/>
    <property type="project" value="InterPro"/>
</dbReference>
<dbReference type="SMART" id="SM00387">
    <property type="entry name" value="HATPase_c"/>
    <property type="match status" value="1"/>
</dbReference>
<comment type="caution">
    <text evidence="10">The sequence shown here is derived from an EMBL/GenBank/DDBJ whole genome shotgun (WGS) entry which is preliminary data.</text>
</comment>
<feature type="domain" description="PAC" evidence="9">
    <location>
        <begin position="147"/>
        <end position="199"/>
    </location>
</feature>
<evidence type="ECO:0000259" key="8">
    <source>
        <dbReference type="PROSITE" id="PS50109"/>
    </source>
</evidence>
<dbReference type="PROSITE" id="PS50109">
    <property type="entry name" value="HIS_KIN"/>
    <property type="match status" value="1"/>
</dbReference>
<organism evidence="10 11">
    <name type="scientific">Dictyobacter alpinus</name>
    <dbReference type="NCBI Taxonomy" id="2014873"/>
    <lineage>
        <taxon>Bacteria</taxon>
        <taxon>Bacillati</taxon>
        <taxon>Chloroflexota</taxon>
        <taxon>Ktedonobacteria</taxon>
        <taxon>Ktedonobacterales</taxon>
        <taxon>Dictyobacteraceae</taxon>
        <taxon>Dictyobacter</taxon>
    </lineage>
</organism>
<proteinExistence type="predicted"/>
<evidence type="ECO:0000313" key="11">
    <source>
        <dbReference type="Proteomes" id="UP000287171"/>
    </source>
</evidence>
<dbReference type="Proteomes" id="UP000287171">
    <property type="component" value="Unassembled WGS sequence"/>
</dbReference>
<dbReference type="AlphaFoldDB" id="A0A402B7G1"/>
<evidence type="ECO:0000256" key="3">
    <source>
        <dbReference type="ARBA" id="ARBA00022553"/>
    </source>
</evidence>
<evidence type="ECO:0000256" key="5">
    <source>
        <dbReference type="ARBA" id="ARBA00022777"/>
    </source>
</evidence>
<evidence type="ECO:0000313" key="10">
    <source>
        <dbReference type="EMBL" id="GCE27295.1"/>
    </source>
</evidence>